<keyword evidence="2" id="KW-1185">Reference proteome</keyword>
<evidence type="ECO:0000313" key="1">
    <source>
        <dbReference type="EMBL" id="KAF3851290.1"/>
    </source>
</evidence>
<proteinExistence type="predicted"/>
<evidence type="ECO:0000313" key="2">
    <source>
        <dbReference type="Proteomes" id="UP000518266"/>
    </source>
</evidence>
<dbReference type="EMBL" id="JAAKFY010000010">
    <property type="protein sequence ID" value="KAF3851290.1"/>
    <property type="molecule type" value="Genomic_DNA"/>
</dbReference>
<gene>
    <name evidence="1" type="ORF">F7725_013062</name>
</gene>
<comment type="caution">
    <text evidence="1">The sequence shown here is derived from an EMBL/GenBank/DDBJ whole genome shotgun (WGS) entry which is preliminary data.</text>
</comment>
<organism evidence="1 2">
    <name type="scientific">Dissostichus mawsoni</name>
    <name type="common">Antarctic cod</name>
    <dbReference type="NCBI Taxonomy" id="36200"/>
    <lineage>
        <taxon>Eukaryota</taxon>
        <taxon>Metazoa</taxon>
        <taxon>Chordata</taxon>
        <taxon>Craniata</taxon>
        <taxon>Vertebrata</taxon>
        <taxon>Euteleostomi</taxon>
        <taxon>Actinopterygii</taxon>
        <taxon>Neopterygii</taxon>
        <taxon>Teleostei</taxon>
        <taxon>Neoteleostei</taxon>
        <taxon>Acanthomorphata</taxon>
        <taxon>Eupercaria</taxon>
        <taxon>Perciformes</taxon>
        <taxon>Notothenioidei</taxon>
        <taxon>Nototheniidae</taxon>
        <taxon>Dissostichus</taxon>
    </lineage>
</organism>
<dbReference type="Proteomes" id="UP000518266">
    <property type="component" value="Unassembled WGS sequence"/>
</dbReference>
<dbReference type="AlphaFoldDB" id="A0A7J5YPH0"/>
<sequence length="66" mass="7490">MDRQIHTRSVEQMCRRRLHAGIRGEVEKLMSGVNNHCDLTSHRGLTHTWPAGTSITDTEGKSHCFC</sequence>
<name>A0A7J5YPH0_DISMA</name>
<reference evidence="1 2" key="1">
    <citation type="submission" date="2020-03" db="EMBL/GenBank/DDBJ databases">
        <title>Dissostichus mawsoni Genome sequencing and assembly.</title>
        <authorList>
            <person name="Park H."/>
        </authorList>
    </citation>
    <scope>NUCLEOTIDE SEQUENCE [LARGE SCALE GENOMIC DNA]</scope>
    <source>
        <strain evidence="1">DM0001</strain>
        <tissue evidence="1">Muscle</tissue>
    </source>
</reference>
<protein>
    <submittedName>
        <fullName evidence="1">Uncharacterized protein</fullName>
    </submittedName>
</protein>
<accession>A0A7J5YPH0</accession>